<dbReference type="STRING" id="6238.A8X9X6"/>
<evidence type="ECO:0000256" key="8">
    <source>
        <dbReference type="PIRSR" id="PIRSR634016-3"/>
    </source>
</evidence>
<evidence type="ECO:0000313" key="15">
    <source>
        <dbReference type="Proteomes" id="UP000008549"/>
    </source>
</evidence>
<dbReference type="PANTHER" id="PTHR11533:SF293">
    <property type="entry name" value="AMINOPEPTIDASE-2-RELATED"/>
    <property type="match status" value="1"/>
</dbReference>
<dbReference type="HOGENOM" id="CLU_233816_0_0_1"/>
<dbReference type="Pfam" id="PF11838">
    <property type="entry name" value="ERAP1_C"/>
    <property type="match status" value="1"/>
</dbReference>
<dbReference type="Gene3D" id="2.60.40.1730">
    <property type="entry name" value="tricorn interacting facor f3 domain"/>
    <property type="match status" value="2"/>
</dbReference>
<proteinExistence type="inferred from homology"/>
<feature type="site" description="Transition state stabilizer" evidence="9">
    <location>
        <position position="1488"/>
    </location>
</feature>
<dbReference type="PRINTS" id="PR00756">
    <property type="entry name" value="ALADIPTASE"/>
</dbReference>
<dbReference type="FunFam" id="2.60.40.1730:FF:000035">
    <property type="entry name" value="Putative aminopeptidase-2"/>
    <property type="match status" value="1"/>
</dbReference>
<dbReference type="GO" id="GO:0070006">
    <property type="term" value="F:metalloaminopeptidase activity"/>
    <property type="evidence" value="ECO:0000318"/>
    <property type="project" value="GO_Central"/>
</dbReference>
<dbReference type="InterPro" id="IPR001930">
    <property type="entry name" value="Peptidase_M1"/>
</dbReference>
<dbReference type="InterPro" id="IPR042097">
    <property type="entry name" value="Aminopeptidase_N-like_N_sf"/>
</dbReference>
<dbReference type="InterPro" id="IPR014782">
    <property type="entry name" value="Peptidase_M1_dom"/>
</dbReference>
<dbReference type="Gene3D" id="1.10.390.10">
    <property type="entry name" value="Neutral Protease Domain 2"/>
    <property type="match status" value="2"/>
</dbReference>
<dbReference type="MEROPS" id="M01.A17"/>
<feature type="binding site" evidence="8">
    <location>
        <position position="1409"/>
    </location>
    <ligand>
        <name>Zn(2+)</name>
        <dbReference type="ChEBI" id="CHEBI:29105"/>
        <note>catalytic</note>
    </ligand>
</feature>
<dbReference type="FunFam" id="1.25.50.20:FF:000035">
    <property type="entry name" value="Putative aminopeptidase-2"/>
    <property type="match status" value="1"/>
</dbReference>
<dbReference type="Pfam" id="PF17900">
    <property type="entry name" value="Peptidase_M1_N"/>
    <property type="match status" value="2"/>
</dbReference>
<evidence type="ECO:0000256" key="7">
    <source>
        <dbReference type="PIRSR" id="PIRSR634016-1"/>
    </source>
</evidence>
<comment type="cofactor">
    <cofactor evidence="8">
        <name>Zn(2+)</name>
        <dbReference type="ChEBI" id="CHEBI:29105"/>
    </cofactor>
    <text evidence="8">Binds 1 zinc ion per subunit.</text>
</comment>
<dbReference type="SUPFAM" id="SSF55486">
    <property type="entry name" value="Metalloproteases ('zincins'), catalytic domain"/>
    <property type="match status" value="2"/>
</dbReference>
<evidence type="ECO:0000313" key="16">
    <source>
        <dbReference type="WormBase" id="CBG09901"/>
    </source>
</evidence>
<feature type="domain" description="Aminopeptidase N-like N-terminal" evidence="13">
    <location>
        <begin position="1093"/>
        <end position="1296"/>
    </location>
</feature>
<keyword evidence="10" id="KW-0732">Signal</keyword>
<dbReference type="RefSeq" id="XP_045094146.1">
    <property type="nucleotide sequence ID" value="XM_045244190.1"/>
</dbReference>
<keyword evidence="3 8" id="KW-0479">Metal-binding</keyword>
<dbReference type="FunFam" id="2.60.40.1730:FF:000054">
    <property type="entry name" value="Protein CBG09901"/>
    <property type="match status" value="1"/>
</dbReference>
<evidence type="ECO:0000313" key="14">
    <source>
        <dbReference type="EMBL" id="CAP29441.2"/>
    </source>
</evidence>
<comment type="similarity">
    <text evidence="1">Belongs to the peptidase M1 family.</text>
</comment>
<dbReference type="GO" id="GO:0008270">
    <property type="term" value="F:zinc ion binding"/>
    <property type="evidence" value="ECO:0007669"/>
    <property type="project" value="InterPro"/>
</dbReference>
<keyword evidence="2" id="KW-0645">Protease</keyword>
<keyword evidence="15" id="KW-1185">Reference proteome</keyword>
<feature type="binding site" evidence="8">
    <location>
        <position position="1428"/>
    </location>
    <ligand>
        <name>Zn(2+)</name>
        <dbReference type="ChEBI" id="CHEBI:29105"/>
        <note>catalytic</note>
    </ligand>
</feature>
<evidence type="ECO:0000259" key="13">
    <source>
        <dbReference type="Pfam" id="PF17900"/>
    </source>
</evidence>
<feature type="domain" description="ERAP1-like C-terminal" evidence="12">
    <location>
        <begin position="1668"/>
        <end position="1961"/>
    </location>
</feature>
<reference evidence="14 15" key="2">
    <citation type="journal article" date="2011" name="PLoS Genet.">
        <title>Caenorhabditis briggsae recombinant inbred line genotypes reveal inter-strain incompatibility and the evolution of recombination.</title>
        <authorList>
            <person name="Ross J.A."/>
            <person name="Koboldt D.C."/>
            <person name="Staisch J.E."/>
            <person name="Chamberlin H.M."/>
            <person name="Gupta B.P."/>
            <person name="Miller R.D."/>
            <person name="Baird S.E."/>
            <person name="Haag E.S."/>
        </authorList>
    </citation>
    <scope>NUCLEOTIDE SEQUENCE [LARGE SCALE GENOMIC DNA]</scope>
    <source>
        <strain evidence="14 15">AF16</strain>
    </source>
</reference>
<evidence type="ECO:0000256" key="6">
    <source>
        <dbReference type="ARBA" id="ARBA00023049"/>
    </source>
</evidence>
<dbReference type="GeneID" id="8583586"/>
<evidence type="ECO:0000256" key="1">
    <source>
        <dbReference type="ARBA" id="ARBA00010136"/>
    </source>
</evidence>
<evidence type="ECO:0000259" key="12">
    <source>
        <dbReference type="Pfam" id="PF11838"/>
    </source>
</evidence>
<dbReference type="EMBL" id="HE601459">
    <property type="protein sequence ID" value="CAP29441.2"/>
    <property type="molecule type" value="Genomic_DNA"/>
</dbReference>
<dbReference type="Proteomes" id="UP000008549">
    <property type="component" value="Unassembled WGS sequence"/>
</dbReference>
<evidence type="ECO:0000256" key="10">
    <source>
        <dbReference type="SAM" id="SignalP"/>
    </source>
</evidence>
<dbReference type="Pfam" id="PF01433">
    <property type="entry name" value="Peptidase_M1"/>
    <property type="match status" value="2"/>
</dbReference>
<dbReference type="InterPro" id="IPR024571">
    <property type="entry name" value="ERAP1-like_C_dom"/>
</dbReference>
<dbReference type="CDD" id="cd09601">
    <property type="entry name" value="M1_APN-Q_like"/>
    <property type="match status" value="2"/>
</dbReference>
<dbReference type="InterPro" id="IPR034016">
    <property type="entry name" value="M1_APN-typ"/>
</dbReference>
<dbReference type="WormBase" id="CBG09901">
    <property type="protein sequence ID" value="CBP16673"/>
    <property type="gene ID" value="WBGene00031410"/>
</dbReference>
<dbReference type="InParanoid" id="A8X9X6"/>
<feature type="active site" description="Proton acceptor" evidence="7">
    <location>
        <position position="1406"/>
    </location>
</feature>
<dbReference type="CTD" id="8583586"/>
<evidence type="ECO:0000256" key="9">
    <source>
        <dbReference type="PIRSR" id="PIRSR634016-4"/>
    </source>
</evidence>
<feature type="domain" description="Peptidase M1 membrane alanine aminopeptidase" evidence="11">
    <location>
        <begin position="360"/>
        <end position="547"/>
    </location>
</feature>
<accession>A8X9X6</accession>
<evidence type="ECO:0000256" key="5">
    <source>
        <dbReference type="ARBA" id="ARBA00022833"/>
    </source>
</evidence>
<dbReference type="KEGG" id="cbr:CBG_09901"/>
<evidence type="ECO:0000259" key="11">
    <source>
        <dbReference type="Pfam" id="PF01433"/>
    </source>
</evidence>
<feature type="domain" description="Peptidase M1 membrane alanine aminopeptidase" evidence="11">
    <location>
        <begin position="1332"/>
        <end position="1558"/>
    </location>
</feature>
<dbReference type="InterPro" id="IPR027268">
    <property type="entry name" value="Peptidase_M4/M1_CTD_sf"/>
</dbReference>
<feature type="domain" description="Aminopeptidase N-like N-terminal" evidence="13">
    <location>
        <begin position="89"/>
        <end position="296"/>
    </location>
</feature>
<dbReference type="FunFam" id="1.25.50.20:FF:000053">
    <property type="entry name" value="Protein CBG09901"/>
    <property type="match status" value="1"/>
</dbReference>
<dbReference type="FunFam" id="1.10.390.10:FF:000043">
    <property type="entry name" value="Putative aminopeptidase-2"/>
    <property type="match status" value="2"/>
</dbReference>
<feature type="signal peptide" evidence="10">
    <location>
        <begin position="1"/>
        <end position="26"/>
    </location>
</feature>
<dbReference type="GO" id="GO:0043171">
    <property type="term" value="P:peptide catabolic process"/>
    <property type="evidence" value="ECO:0000318"/>
    <property type="project" value="GO_Central"/>
</dbReference>
<dbReference type="Gene3D" id="1.25.50.20">
    <property type="match status" value="2"/>
</dbReference>
<organism evidence="14 15">
    <name type="scientific">Caenorhabditis briggsae</name>
    <dbReference type="NCBI Taxonomy" id="6238"/>
    <lineage>
        <taxon>Eukaryota</taxon>
        <taxon>Metazoa</taxon>
        <taxon>Ecdysozoa</taxon>
        <taxon>Nematoda</taxon>
        <taxon>Chromadorea</taxon>
        <taxon>Rhabditida</taxon>
        <taxon>Rhabditina</taxon>
        <taxon>Rhabditomorpha</taxon>
        <taxon>Rhabditoidea</taxon>
        <taxon>Rhabditidae</taxon>
        <taxon>Peloderinae</taxon>
        <taxon>Caenorhabditis</taxon>
    </lineage>
</organism>
<dbReference type="InterPro" id="IPR045357">
    <property type="entry name" value="Aminopeptidase_N-like_N"/>
</dbReference>
<keyword evidence="5 8" id="KW-0862">Zinc</keyword>
<dbReference type="GO" id="GO:0006508">
    <property type="term" value="P:proteolysis"/>
    <property type="evidence" value="ECO:0000318"/>
    <property type="project" value="GO_Central"/>
</dbReference>
<gene>
    <name evidence="14 16" type="ORF">CBG09901</name>
    <name evidence="14" type="ORF">CBG_09901</name>
</gene>
<evidence type="ECO:0000256" key="2">
    <source>
        <dbReference type="ARBA" id="ARBA00022670"/>
    </source>
</evidence>
<evidence type="ECO:0000256" key="4">
    <source>
        <dbReference type="ARBA" id="ARBA00022801"/>
    </source>
</evidence>
<name>A8X9X6_CAEBR</name>
<protein>
    <submittedName>
        <fullName evidence="14">Protein CBG09901</fullName>
    </submittedName>
</protein>
<feature type="binding site" evidence="8">
    <location>
        <position position="1405"/>
    </location>
    <ligand>
        <name>Zn(2+)</name>
        <dbReference type="ChEBI" id="CHEBI:29105"/>
        <note>catalytic</note>
    </ligand>
</feature>
<dbReference type="PANTHER" id="PTHR11533">
    <property type="entry name" value="PROTEASE M1 ZINC METALLOPROTEASE"/>
    <property type="match status" value="1"/>
</dbReference>
<dbReference type="eggNOG" id="KOG1046">
    <property type="taxonomic scope" value="Eukaryota"/>
</dbReference>
<dbReference type="InterPro" id="IPR050344">
    <property type="entry name" value="Peptidase_M1_aminopeptidases"/>
</dbReference>
<dbReference type="OMA" id="IALKYDC"/>
<reference evidence="14 15" key="1">
    <citation type="journal article" date="2003" name="PLoS Biol.">
        <title>The genome sequence of Caenorhabditis briggsae: a platform for comparative genomics.</title>
        <authorList>
            <person name="Stein L.D."/>
            <person name="Bao Z."/>
            <person name="Blasiar D."/>
            <person name="Blumenthal T."/>
            <person name="Brent M.R."/>
            <person name="Chen N."/>
            <person name="Chinwalla A."/>
            <person name="Clarke L."/>
            <person name="Clee C."/>
            <person name="Coghlan A."/>
            <person name="Coulson A."/>
            <person name="D'Eustachio P."/>
            <person name="Fitch D.H."/>
            <person name="Fulton L.A."/>
            <person name="Fulton R.E."/>
            <person name="Griffiths-Jones S."/>
            <person name="Harris T.W."/>
            <person name="Hillier L.W."/>
            <person name="Kamath R."/>
            <person name="Kuwabara P.E."/>
            <person name="Mardis E.R."/>
            <person name="Marra M.A."/>
            <person name="Miner T.L."/>
            <person name="Minx P."/>
            <person name="Mullikin J.C."/>
            <person name="Plumb R.W."/>
            <person name="Rogers J."/>
            <person name="Schein J.E."/>
            <person name="Sohrmann M."/>
            <person name="Spieth J."/>
            <person name="Stajich J.E."/>
            <person name="Wei C."/>
            <person name="Willey D."/>
            <person name="Wilson R.K."/>
            <person name="Durbin R."/>
            <person name="Waterston R.H."/>
        </authorList>
    </citation>
    <scope>NUCLEOTIDE SEQUENCE [LARGE SCALE GENOMIC DNA]</scope>
    <source>
        <strain evidence="14 15">AF16</strain>
    </source>
</reference>
<dbReference type="FunCoup" id="A8X9X6">
    <property type="interactions" value="34"/>
</dbReference>
<feature type="chain" id="PRO_5002732006" evidence="10">
    <location>
        <begin position="27"/>
        <end position="2006"/>
    </location>
</feature>
<evidence type="ECO:0000256" key="3">
    <source>
        <dbReference type="ARBA" id="ARBA00022723"/>
    </source>
</evidence>
<keyword evidence="4" id="KW-0378">Hydrolase</keyword>
<dbReference type="SUPFAM" id="SSF63737">
    <property type="entry name" value="Leukotriene A4 hydrolase N-terminal domain"/>
    <property type="match status" value="2"/>
</dbReference>
<sequence>MRRKVIFSSIALCLLCTVSTAPLTDSEDDLITANEPNIENVEFNHPHILPAHPDNFRQDKLEARKRQSLYVTKTRLPPNLFAIDYTLWFKPYFPCPNVQYEPEKNFTFDGRSSMQVEALVDSDRFVINSYNFKIKSYKAVAIDGTVVPINSICKRKIRNLVQESHSHLFTAQDDTTQQLSLITNAGGVVAGQIYNIEIVYTGIINPYTDGGVYYSSFNDPQGVQHYMIATHMEPFSARKVFPCLDEPSYKATFQITLQYPSVHVALSNMEEAPATDMGNGWSEIAFPPTPKMSSYLTAFAVGSYVNSKYVNQHGTLTRAWGWPGTEQYLQFAATNAGDCLYQLGEYTGIKFPLSKAGECFQGPHSVTIWRLDQLGMPEFLAGAMENWGLIIYKYQYIAYNPTTMTTRDMQAAAKVMCHELAHQWFGDLVTTAWWDDLFLNEGFADYFMTFIQKYVYPEQQNYLDTIQVLNELQVGLNADVRSDAHPLVYPDGPAFDDITYNKGASMLRMLSDVLGPVYFKEGIRDYLNKMKYSNARNIDLMSTLTDVSFFKYSIFTQFIIQTAKANDIKDWCGNLLNVTDFMAPYLHQTNHPLIRYNNNQKVAGIASFTQEPFASLDNLNATQWNYKWDVPLRTSTLVYPEPHLLWIPRQQGCPNTPEVEKVEEPKKRATQWDFTTIGSATYGRVIYDDIGFDRVLKTIKQDGINDNIALQLMADEYYYMLREKNAGRPYGYDRFLNLAMAYFNTANFIEFPSYSAFAQAQIVLEQVAQMYRDTIDAELISVNNFKYFPSNDFFRECTRRFSKMCTTLFHGPIQLFGIQSMYFNIRKKLKKKQKMGFSTFSEVFLPFAVRYGIGDVEKRTMTMFANVKSACSNSLNGTAWCNPYPTNVRKAIYCGAAKYAPATSDFFFQMLHAYNKEVITNPYFYQEYMSLLEGMSCTQMPATLKTLIRLFSTSTLNSNTIFGFLKYNPVAGDALYNYLSANPQLVSSPILNAYLDSMTYNWNSYERDAQFATLMNSMDLTDAQFQTFSNYLDRINQAWGYRSTYGLKVLNWLYDNVVIIGKTPWDKAYVLLFSRYIKKSIICSLNGDVIDPVYTLSLQPNIPGSGFFQSYRNMTFSAGLQIDFTLTKPTSAIKINAHRLAIDSDGIALWSIDDDGNQKAILIDSRNVAKDYDRGVLTIPPSGQLTLFPQKYRLAFQYNGFIFQNPNEGDASNTYFGGLNNRKGWIFTTDFEGGPGARSLLPCWDEPSYKGRFLVDVMHSTDMIALSNALETGTQIMVNGWSKTTFESTERMSSYLFAICVGHFSNLAKVSQFGTLARVWTWSGMEQYGEMALNVTVGTLEFMSKYFSFDYPLKKLDVMALPEYTQDAGAMENWGLIIGEYSLFMYDPSYATTLQIAEVAETTAHEVVHQWFGDIVTLDWWNDIFLNEGFAQYWFANGIDNTYPEQHDYAIDYNRFYMNHIALKYDCIAGYAKPVISDTPPVFGIEPYYKGSALLNLLNNALTPAVFQQGLQSYLTQFGYSNASPQDLWTFLTVAAQSNNLTDWNGQPLNVSSFMNAYTLQTSYPIITLALRGTSTVQATQQSCMSGTALWNIPLFTQTQQSTGSYSTCSSLKTPKHSDFNWFVDYAGGNDNVWLRPLPSPFRIDNAGSTVGILKLLHKRFRILILQSFARINYDDKSWYSIQAQLLSNYNSVSATTRAMLLDDANFFYETGRWDMRKYLDLTLYLVNEDSLAPWEQAITFFNEILNRFQYQPELNLMQNYVIKITKNAVSKFGWTTNGIWTNDRIVQLLVNVNNLSGDRQTRQVAQTLFNDFVKKCQYSRDGTGKCSGIHPNLRSAVYCYGLRQSLGFEDYNAVNGLYTWFTQNAGYLQTDGANLLNALGCSSNNVLLKSMLRSILVGDYPPSLLNSISLHDDSGYIMYNFWMDNVSDILNAPFDLSIYVQAMFQNWSTQNQLDLATDFTNGFDWELLTADQKKTYKAGISLVQRNFNWMMVYKSELVAWIQSNI</sequence>
<keyword evidence="6" id="KW-0482">Metalloprotease</keyword>